<comment type="caution">
    <text evidence="4">The sequence shown here is derived from an EMBL/GenBank/DDBJ whole genome shotgun (WGS) entry which is preliminary data.</text>
</comment>
<dbReference type="SUPFAM" id="SSF52266">
    <property type="entry name" value="SGNH hydrolase"/>
    <property type="match status" value="1"/>
</dbReference>
<dbReference type="RefSeq" id="WP_378067052.1">
    <property type="nucleotide sequence ID" value="NZ_JBHSBL010000014.1"/>
</dbReference>
<evidence type="ECO:0000313" key="4">
    <source>
        <dbReference type="EMBL" id="MFC4066078.1"/>
    </source>
</evidence>
<evidence type="ECO:0000259" key="3">
    <source>
        <dbReference type="Pfam" id="PF25275"/>
    </source>
</evidence>
<feature type="compositionally biased region" description="Basic and acidic residues" evidence="1">
    <location>
        <begin position="27"/>
        <end position="37"/>
    </location>
</feature>
<feature type="compositionally biased region" description="Polar residues" evidence="1">
    <location>
        <begin position="321"/>
        <end position="330"/>
    </location>
</feature>
<dbReference type="InterPro" id="IPR033803">
    <property type="entry name" value="CBD-like_Golvesin-Xly"/>
</dbReference>
<dbReference type="InterPro" id="IPR013830">
    <property type="entry name" value="SGNH_hydro"/>
</dbReference>
<dbReference type="Gene3D" id="3.40.50.1110">
    <property type="entry name" value="SGNH hydrolase"/>
    <property type="match status" value="1"/>
</dbReference>
<feature type="compositionally biased region" description="Low complexity" evidence="1">
    <location>
        <begin position="16"/>
        <end position="26"/>
    </location>
</feature>
<dbReference type="EMBL" id="JBHSBL010000014">
    <property type="protein sequence ID" value="MFC4066078.1"/>
    <property type="molecule type" value="Genomic_DNA"/>
</dbReference>
<accession>A0ABV8IPB7</accession>
<name>A0ABV8IPB7_9ACTN</name>
<keyword evidence="5" id="KW-1185">Reference proteome</keyword>
<dbReference type="PANTHER" id="PTHR37981">
    <property type="entry name" value="LIPASE 2"/>
    <property type="match status" value="1"/>
</dbReference>
<dbReference type="CDD" id="cd01823">
    <property type="entry name" value="SEST_like"/>
    <property type="match status" value="1"/>
</dbReference>
<reference evidence="5" key="1">
    <citation type="journal article" date="2019" name="Int. J. Syst. Evol. Microbiol.">
        <title>The Global Catalogue of Microorganisms (GCM) 10K type strain sequencing project: providing services to taxonomists for standard genome sequencing and annotation.</title>
        <authorList>
            <consortium name="The Broad Institute Genomics Platform"/>
            <consortium name="The Broad Institute Genome Sequencing Center for Infectious Disease"/>
            <person name="Wu L."/>
            <person name="Ma J."/>
        </authorList>
    </citation>
    <scope>NUCLEOTIDE SEQUENCE [LARGE SCALE GENOMIC DNA]</scope>
    <source>
        <strain evidence="5">TBRC 5832</strain>
    </source>
</reference>
<protein>
    <submittedName>
        <fullName evidence="4">GDSL-type esterase/lipase family protein</fullName>
    </submittedName>
</protein>
<dbReference type="Proteomes" id="UP001595867">
    <property type="component" value="Unassembled WGS sequence"/>
</dbReference>
<evidence type="ECO:0000259" key="2">
    <source>
        <dbReference type="Pfam" id="PF13472"/>
    </source>
</evidence>
<dbReference type="Pfam" id="PF13472">
    <property type="entry name" value="Lipase_GDSL_2"/>
    <property type="match status" value="1"/>
</dbReference>
<feature type="domain" description="SGNH hydrolase-type esterase" evidence="2">
    <location>
        <begin position="975"/>
        <end position="1209"/>
    </location>
</feature>
<feature type="region of interest" description="Disordered" evidence="1">
    <location>
        <begin position="1"/>
        <end position="37"/>
    </location>
</feature>
<gene>
    <name evidence="4" type="ORF">ACFO0C_14160</name>
</gene>
<dbReference type="PANTHER" id="PTHR37981:SF1">
    <property type="entry name" value="SGNH HYDROLASE-TYPE ESTERASE DOMAIN-CONTAINING PROTEIN"/>
    <property type="match status" value="1"/>
</dbReference>
<feature type="domain" description="Golvesin/Xly CBD-like" evidence="3">
    <location>
        <begin position="872"/>
        <end position="945"/>
    </location>
</feature>
<dbReference type="InterPro" id="IPR036514">
    <property type="entry name" value="SGNH_hydro_sf"/>
</dbReference>
<evidence type="ECO:0000256" key="1">
    <source>
        <dbReference type="SAM" id="MobiDB-lite"/>
    </source>
</evidence>
<feature type="region of interest" description="Disordered" evidence="1">
    <location>
        <begin position="321"/>
        <end position="346"/>
    </location>
</feature>
<dbReference type="Pfam" id="PF25275">
    <property type="entry name" value="Golvesin_C"/>
    <property type="match status" value="1"/>
</dbReference>
<dbReference type="InterPro" id="IPR037460">
    <property type="entry name" value="SEST-like"/>
</dbReference>
<proteinExistence type="predicted"/>
<evidence type="ECO:0000313" key="5">
    <source>
        <dbReference type="Proteomes" id="UP001595867"/>
    </source>
</evidence>
<organism evidence="4 5">
    <name type="scientific">Actinoplanes subglobosus</name>
    <dbReference type="NCBI Taxonomy" id="1547892"/>
    <lineage>
        <taxon>Bacteria</taxon>
        <taxon>Bacillati</taxon>
        <taxon>Actinomycetota</taxon>
        <taxon>Actinomycetes</taxon>
        <taxon>Micromonosporales</taxon>
        <taxon>Micromonosporaceae</taxon>
        <taxon>Actinoplanes</taxon>
    </lineage>
</organism>
<sequence>MTGPTTVAHAEPTPVPSTSAPAAAAPPDRDPSVVEPDRRKELLGAGWQASGDRLWTTSGDATGFHILVAEARTGYQWRSAATLNVPGLESDRWIGNACVTESGSRAVVVYAPRTFTNREVLAGRGGYTAVVDLTSGAVRNLDVRTSLAYYNPGCGAGEQVALTQEGDLDLGHTRILTLDAATGELAAPIDVPGQLTSVVPTDFGLVGADAGAVVTVDRKGARRKLAETSGVPFSLSADASGGVVYQEKAGTQAQVRRATVSGSGAKRKVDVRTLATGEAADFGITRAASGKVFIVGRPAKVKGLPATVGRLTAPTDATVSTRGETVVTSQERADGADPRTAPVDPESAVPVSIDALSTKTGKALSFTVDAAAATTAVSDAEPTWDPNGYCSVERNNPELQVYQPKPKQIEWAANQLVKGTLAITRKADWHNNGLDAYNPVTMFPTPALTGGGQVPAQVMLGIMGQESNLWQASGNTLPGEYGNPLIGNYYGVDREKGAVDWDITWDKADCGYGVSQTTDGMRKAAHPKPDEKILSHDKQVAVATDYVANAAAGLQILVSKWNQTQAEGLRVNNNDPSKIENWFLAAWAYNAGYHPMGEADTNGAYGLGWGNNPANPRYKANRKLFGLDPKDFSHPQDWGYPEKIIGFASLPPSVLESNNPTDVYVPLFRPAWWNGRDDVWPIPAERASYRREHATPDTNTFCTAANDCEWGAEHLPTYEGNGTPGTNVLGEKAGPCAHQATNGKYDLKCWWHTPVTWKTDCATTCGNEFIRYDSTYASKEPEDGNSNPPVCSIANKPSGLLVVDDLPDSMAPVRQDCARPANAGTFDLSFGTDSKGNATSKVDLHQLGSGFGSHFWFAHTRKDVPELQKMKVTGTWRFNQSLDQWARVYVHIPDHGAHTREAKYIINTGSETRYRTVQQRIRANSWVSLGSFKFSGKPVISLSTATPNGNGDEDVAWDAAAVLPLNAKPKQIVAALGDSYSSGEGAAANAGTDYYAETNVDGGGPWRNACHRSRYAWSRQMQLADSTDSVGNRSAGWSADVDYHMTACSGATTKDLRSASKTGEDGQYTEPAQLDSGWVDADTTLVTLSIGGNDAKFSKVIEQCVLWAGVKDCQDSTLEHDNDPLIVAEPARIRNIVRPAISSALEEIHALAPNAKILLMGYPQLLETNGWNYCIPLIDDDETQWLKETGELLNDQMQQAVSQSASAGIPVTFANPEEAFDGKGVCGEPERIHGVIRGLTASDTPDALMSAQSFHPKLEGATLYSQVASASLRQMGL</sequence>